<name>A0ACC6RX10_9BURK</name>
<sequence length="65" mass="7530">MLFSVVIDDLRWTDEPQIRRARAIESNQIAKLTLVLEQILLFFGRTLNQDGQKVARNDETTLAEQ</sequence>
<gene>
    <name evidence="1" type="ORF">VSR83_39745</name>
</gene>
<evidence type="ECO:0000313" key="2">
    <source>
        <dbReference type="Proteomes" id="UP001392318"/>
    </source>
</evidence>
<dbReference type="EMBL" id="JAYMRU010000056">
    <property type="protein sequence ID" value="MEM5406057.1"/>
    <property type="molecule type" value="Genomic_DNA"/>
</dbReference>
<proteinExistence type="predicted"/>
<accession>A0ACC6RX10</accession>
<keyword evidence="2" id="KW-1185">Reference proteome</keyword>
<reference evidence="1" key="1">
    <citation type="submission" date="2024-01" db="EMBL/GenBank/DDBJ databases">
        <title>The diversity of rhizobia nodulating Mimosa spp. in eleven states of Brazil covering several biomes is determined by host plant, location, and edaphic factors.</title>
        <authorList>
            <person name="Rouws L."/>
            <person name="Barauna A."/>
            <person name="Beukes C."/>
            <person name="De Faria S.M."/>
            <person name="Gross E."/>
            <person name="Dos Reis Junior F.B."/>
            <person name="Simon M."/>
            <person name="Maluk M."/>
            <person name="Odee D.W."/>
            <person name="Kenicer G."/>
            <person name="Young J.P.W."/>
            <person name="Reis V.M."/>
            <person name="Zilli J."/>
            <person name="James E.K."/>
        </authorList>
    </citation>
    <scope>NUCLEOTIDE SEQUENCE</scope>
    <source>
        <strain evidence="1">JPY452</strain>
    </source>
</reference>
<evidence type="ECO:0000313" key="1">
    <source>
        <dbReference type="EMBL" id="MEM5406057.1"/>
    </source>
</evidence>
<organism evidence="1 2">
    <name type="scientific">Paraburkholderia unamae</name>
    <dbReference type="NCBI Taxonomy" id="219649"/>
    <lineage>
        <taxon>Bacteria</taxon>
        <taxon>Pseudomonadati</taxon>
        <taxon>Pseudomonadota</taxon>
        <taxon>Betaproteobacteria</taxon>
        <taxon>Burkholderiales</taxon>
        <taxon>Burkholderiaceae</taxon>
        <taxon>Paraburkholderia</taxon>
    </lineage>
</organism>
<dbReference type="Proteomes" id="UP001392318">
    <property type="component" value="Unassembled WGS sequence"/>
</dbReference>
<protein>
    <submittedName>
        <fullName evidence="1">Uncharacterized protein</fullName>
    </submittedName>
</protein>
<comment type="caution">
    <text evidence="1">The sequence shown here is derived from an EMBL/GenBank/DDBJ whole genome shotgun (WGS) entry which is preliminary data.</text>
</comment>